<dbReference type="AlphaFoldDB" id="X6P9Q6"/>
<sequence length="177" mass="20537">MRFYCITISKCDILILLKVILFCKPFFVLKKDSGRFPHVLLSMYSLIAIIITSAFFTVFVFPIIIRTKVILKRFEFKKNQPSFKIIWTPFQPIIGGKTKAIKNALVMMIAINVKNFKQLFKKELNYDECNKSPQMTKTDVQSFLVELVATHRLHKNTNKYDVLIIIICGHGKKGNML</sequence>
<evidence type="ECO:0000256" key="1">
    <source>
        <dbReference type="SAM" id="Phobius"/>
    </source>
</evidence>
<dbReference type="EMBL" id="ASPP01002179">
    <property type="protein sequence ID" value="ETO34886.1"/>
    <property type="molecule type" value="Genomic_DNA"/>
</dbReference>
<evidence type="ECO:0000313" key="2">
    <source>
        <dbReference type="EMBL" id="ETO34886.1"/>
    </source>
</evidence>
<feature type="transmembrane region" description="Helical" evidence="1">
    <location>
        <begin position="41"/>
        <end position="65"/>
    </location>
</feature>
<accession>X6P9Q6</accession>
<dbReference type="Proteomes" id="UP000023152">
    <property type="component" value="Unassembled WGS sequence"/>
</dbReference>
<protein>
    <recommendedName>
        <fullName evidence="4">Caspase family p20 domain-containing protein</fullName>
    </recommendedName>
</protein>
<feature type="transmembrane region" description="Helical" evidence="1">
    <location>
        <begin position="12"/>
        <end position="29"/>
    </location>
</feature>
<keyword evidence="1" id="KW-1133">Transmembrane helix</keyword>
<gene>
    <name evidence="2" type="ORF">RFI_02201</name>
</gene>
<organism evidence="2 3">
    <name type="scientific">Reticulomyxa filosa</name>
    <dbReference type="NCBI Taxonomy" id="46433"/>
    <lineage>
        <taxon>Eukaryota</taxon>
        <taxon>Sar</taxon>
        <taxon>Rhizaria</taxon>
        <taxon>Retaria</taxon>
        <taxon>Foraminifera</taxon>
        <taxon>Monothalamids</taxon>
        <taxon>Reticulomyxidae</taxon>
        <taxon>Reticulomyxa</taxon>
    </lineage>
</organism>
<comment type="caution">
    <text evidence="2">The sequence shown here is derived from an EMBL/GenBank/DDBJ whole genome shotgun (WGS) entry which is preliminary data.</text>
</comment>
<proteinExistence type="predicted"/>
<name>X6P9Q6_RETFI</name>
<reference evidence="2 3" key="1">
    <citation type="journal article" date="2013" name="Curr. Biol.">
        <title>The Genome of the Foraminiferan Reticulomyxa filosa.</title>
        <authorList>
            <person name="Glockner G."/>
            <person name="Hulsmann N."/>
            <person name="Schleicher M."/>
            <person name="Noegel A.A."/>
            <person name="Eichinger L."/>
            <person name="Gallinger C."/>
            <person name="Pawlowski J."/>
            <person name="Sierra R."/>
            <person name="Euteneuer U."/>
            <person name="Pillet L."/>
            <person name="Moustafa A."/>
            <person name="Platzer M."/>
            <person name="Groth M."/>
            <person name="Szafranski K."/>
            <person name="Schliwa M."/>
        </authorList>
    </citation>
    <scope>NUCLEOTIDE SEQUENCE [LARGE SCALE GENOMIC DNA]</scope>
</reference>
<keyword evidence="1" id="KW-0812">Transmembrane</keyword>
<evidence type="ECO:0000313" key="3">
    <source>
        <dbReference type="Proteomes" id="UP000023152"/>
    </source>
</evidence>
<evidence type="ECO:0008006" key="4">
    <source>
        <dbReference type="Google" id="ProtNLM"/>
    </source>
</evidence>
<dbReference type="Gene3D" id="3.40.50.1460">
    <property type="match status" value="1"/>
</dbReference>
<keyword evidence="3" id="KW-1185">Reference proteome</keyword>
<keyword evidence="1" id="KW-0472">Membrane</keyword>